<proteinExistence type="predicted"/>
<protein>
    <submittedName>
        <fullName evidence="1">Uncharacterized protein</fullName>
    </submittedName>
</protein>
<name>K0PR69_9HYPH</name>
<evidence type="ECO:0000313" key="2">
    <source>
        <dbReference type="Proteomes" id="UP000009319"/>
    </source>
</evidence>
<comment type="caution">
    <text evidence="1">The sequence shown here is derived from an EMBL/GenBank/DDBJ whole genome shotgun (WGS) entry which is preliminary data.</text>
</comment>
<evidence type="ECO:0000313" key="1">
    <source>
        <dbReference type="EMBL" id="CCM76323.1"/>
    </source>
</evidence>
<dbReference type="Proteomes" id="UP000009319">
    <property type="component" value="Unassembled WGS sequence"/>
</dbReference>
<dbReference type="AlphaFoldDB" id="K0PR69"/>
<dbReference type="HOGENOM" id="CLU_2143836_0_0_5"/>
<accession>K0PR69</accession>
<dbReference type="EMBL" id="CANI01000023">
    <property type="protein sequence ID" value="CCM76323.1"/>
    <property type="molecule type" value="Genomic_DNA"/>
</dbReference>
<dbReference type="STRING" id="1211777.BN77_0115"/>
<keyword evidence="2" id="KW-1185">Reference proteome</keyword>
<gene>
    <name evidence="1" type="ORF">BN77_0115</name>
</gene>
<sequence length="112" mass="12350">MSWTALFYCSLKRLTAVERSILPSAVFSILYIPISTPAPELSAHTFLRAPVLAPIDVPVQEAKGGPKPWHTANCVLHARRSWGGGFRRSTENFLLTAISPFAGNNAYRLPRT</sequence>
<reference evidence="1 2" key="1">
    <citation type="journal article" date="2013" name="Genome Announc.">
        <title>Draft Genome Sequence of Rhizobium mesoamericanum STM3625, a Nitrogen-Fixing Symbiont of Mimosa pudica Isolated in French Guiana (South America).</title>
        <authorList>
            <person name="Moulin L."/>
            <person name="Mornico D."/>
            <person name="Melkonian R."/>
            <person name="Klonowska A."/>
        </authorList>
    </citation>
    <scope>NUCLEOTIDE SEQUENCE [LARGE SCALE GENOMIC DNA]</scope>
    <source>
        <strain evidence="1 2">STM3625</strain>
    </source>
</reference>
<organism evidence="1 2">
    <name type="scientific">Rhizobium mesoamericanum STM3625</name>
    <dbReference type="NCBI Taxonomy" id="1211777"/>
    <lineage>
        <taxon>Bacteria</taxon>
        <taxon>Pseudomonadati</taxon>
        <taxon>Pseudomonadota</taxon>
        <taxon>Alphaproteobacteria</taxon>
        <taxon>Hyphomicrobiales</taxon>
        <taxon>Rhizobiaceae</taxon>
        <taxon>Rhizobium/Agrobacterium group</taxon>
        <taxon>Rhizobium</taxon>
    </lineage>
</organism>